<evidence type="ECO:0000313" key="1">
    <source>
        <dbReference type="EMBL" id="MCL6272270.1"/>
    </source>
</evidence>
<name>A0ABT0PLK4_9GAMM</name>
<sequence>EEVINPGFQVAVISIDMLDIVFVFYHINPVGSHQFLEIKLQSPCNTLMTEVSICTENGTGF</sequence>
<dbReference type="Proteomes" id="UP001203338">
    <property type="component" value="Unassembled WGS sequence"/>
</dbReference>
<dbReference type="EMBL" id="JAMFLX010000080">
    <property type="protein sequence ID" value="MCL6272270.1"/>
    <property type="molecule type" value="Genomic_DNA"/>
</dbReference>
<reference evidence="1 2" key="1">
    <citation type="submission" date="2022-05" db="EMBL/GenBank/DDBJ databases">
        <authorList>
            <person name="Park J.-S."/>
        </authorList>
    </citation>
    <scope>NUCLEOTIDE SEQUENCE [LARGE SCALE GENOMIC DNA]</scope>
    <source>
        <strain evidence="1 2">2012CJ34-2</strain>
    </source>
</reference>
<dbReference type="RefSeq" id="WP_249701961.1">
    <property type="nucleotide sequence ID" value="NZ_JAMFLX010000080.1"/>
</dbReference>
<comment type="caution">
    <text evidence="1">The sequence shown here is derived from an EMBL/GenBank/DDBJ whole genome shotgun (WGS) entry which is preliminary data.</text>
</comment>
<evidence type="ECO:0000313" key="2">
    <source>
        <dbReference type="Proteomes" id="UP001203338"/>
    </source>
</evidence>
<proteinExistence type="predicted"/>
<keyword evidence="2" id="KW-1185">Reference proteome</keyword>
<protein>
    <submittedName>
        <fullName evidence="1">Uncharacterized protein</fullName>
    </submittedName>
</protein>
<organism evidence="1 2">
    <name type="scientific">Parendozoicomonas callyspongiae</name>
    <dbReference type="NCBI Taxonomy" id="2942213"/>
    <lineage>
        <taxon>Bacteria</taxon>
        <taxon>Pseudomonadati</taxon>
        <taxon>Pseudomonadota</taxon>
        <taxon>Gammaproteobacteria</taxon>
        <taxon>Oceanospirillales</taxon>
        <taxon>Endozoicomonadaceae</taxon>
        <taxon>Parendozoicomonas</taxon>
    </lineage>
</organism>
<accession>A0ABT0PLK4</accession>
<feature type="non-terminal residue" evidence="1">
    <location>
        <position position="1"/>
    </location>
</feature>
<gene>
    <name evidence="1" type="ORF">M3P05_20330</name>
</gene>